<protein>
    <submittedName>
        <fullName evidence="15">Uncharacterized protein</fullName>
    </submittedName>
</protein>
<keyword evidence="11 13" id="KW-0739">Sodium transport</keyword>
<evidence type="ECO:0000256" key="7">
    <source>
        <dbReference type="ARBA" id="ARBA00023053"/>
    </source>
</evidence>
<name>A0A811LLG8_9BILA</name>
<gene>
    <name evidence="15" type="ORF">BOKJ2_LOCUS12478</name>
</gene>
<evidence type="ECO:0000256" key="3">
    <source>
        <dbReference type="ARBA" id="ARBA00022448"/>
    </source>
</evidence>
<evidence type="ECO:0000256" key="6">
    <source>
        <dbReference type="ARBA" id="ARBA00022989"/>
    </source>
</evidence>
<keyword evidence="12 13" id="KW-0407">Ion channel</keyword>
<evidence type="ECO:0000256" key="13">
    <source>
        <dbReference type="RuleBase" id="RU000679"/>
    </source>
</evidence>
<dbReference type="EMBL" id="CAJFDH010000006">
    <property type="protein sequence ID" value="CAD5228038.1"/>
    <property type="molecule type" value="Genomic_DNA"/>
</dbReference>
<feature type="transmembrane region" description="Helical" evidence="14">
    <location>
        <begin position="35"/>
        <end position="56"/>
    </location>
</feature>
<organism evidence="15 16">
    <name type="scientific">Bursaphelenchus okinawaensis</name>
    <dbReference type="NCBI Taxonomy" id="465554"/>
    <lineage>
        <taxon>Eukaryota</taxon>
        <taxon>Metazoa</taxon>
        <taxon>Ecdysozoa</taxon>
        <taxon>Nematoda</taxon>
        <taxon>Chromadorea</taxon>
        <taxon>Rhabditida</taxon>
        <taxon>Tylenchina</taxon>
        <taxon>Tylenchomorpha</taxon>
        <taxon>Aphelenchoidea</taxon>
        <taxon>Aphelenchoididae</taxon>
        <taxon>Bursaphelenchus</taxon>
    </lineage>
</organism>
<keyword evidence="7" id="KW-0915">Sodium</keyword>
<dbReference type="Gene3D" id="1.10.287.770">
    <property type="entry name" value="YojJ-like"/>
    <property type="match status" value="1"/>
</dbReference>
<keyword evidence="10" id="KW-0325">Glycoprotein</keyword>
<dbReference type="Proteomes" id="UP000783686">
    <property type="component" value="Unassembled WGS sequence"/>
</dbReference>
<dbReference type="Proteomes" id="UP000614601">
    <property type="component" value="Unassembled WGS sequence"/>
</dbReference>
<dbReference type="EMBL" id="CAJFCW020000006">
    <property type="protein sequence ID" value="CAG9124028.1"/>
    <property type="molecule type" value="Genomic_DNA"/>
</dbReference>
<keyword evidence="6 14" id="KW-1133">Transmembrane helix</keyword>
<evidence type="ECO:0000256" key="11">
    <source>
        <dbReference type="ARBA" id="ARBA00023201"/>
    </source>
</evidence>
<evidence type="ECO:0000256" key="12">
    <source>
        <dbReference type="ARBA" id="ARBA00023303"/>
    </source>
</evidence>
<keyword evidence="16" id="KW-1185">Reference proteome</keyword>
<comment type="similarity">
    <text evidence="2 13">Belongs to the amiloride-sensitive sodium channel (TC 1.A.6) family.</text>
</comment>
<keyword evidence="8 13" id="KW-0406">Ion transport</keyword>
<sequence length="445" mass="52137">MNTKHSKHCLEKYLWKYELHGLSQVIIGKTLRSRIIWISIIFTCTFIALCTTYEVVTEYIDLKTTTLITFKRAKRLKMPTIVVCPKNPDAVDIERLSGEIKSKLPFITPNDTKALISFAIAGSGLANMERLVYSWTSLQGQRYHAMLQKWKGPRSYIEFYNDIFFKYGYKCKDLFYSCYIGYDRFDCCEKFTPQYVMLRGKCYRMEQHYQEAPDIHGRIALLIRQLPSPFVEENGRQPQAVVFVSDNYTDISTFPRYYINLNEAIFVHFSARLLRMSPFESECSMLEEDKGRATCYVKKYHEYRVLGPLNCSLFYLNHRVEGYQTCEPLDIVYNYNVVVNGAIGFIGERCLPHCNRWYYEFGIYRSEINERFKPKNETVFRFESGFTNLEYEVYEQIRTTTLPGFVSQIGGQSGLFLGFSVMTLVQFSLSMFRFGKHGILSFKNK</sequence>
<evidence type="ECO:0000313" key="15">
    <source>
        <dbReference type="EMBL" id="CAD5228038.1"/>
    </source>
</evidence>
<evidence type="ECO:0000256" key="8">
    <source>
        <dbReference type="ARBA" id="ARBA00023065"/>
    </source>
</evidence>
<evidence type="ECO:0000256" key="1">
    <source>
        <dbReference type="ARBA" id="ARBA00004141"/>
    </source>
</evidence>
<keyword evidence="4 13" id="KW-0894">Sodium channel</keyword>
<dbReference type="PANTHER" id="PTHR11690:SF1">
    <property type="entry name" value="DEGENERIN LIKE"/>
    <property type="match status" value="1"/>
</dbReference>
<dbReference type="GO" id="GO:0015280">
    <property type="term" value="F:ligand-gated sodium channel activity"/>
    <property type="evidence" value="ECO:0007669"/>
    <property type="project" value="TreeGrafter"/>
</dbReference>
<comment type="subcellular location">
    <subcellularLocation>
        <location evidence="1">Membrane</location>
        <topology evidence="1">Multi-pass membrane protein</topology>
    </subcellularLocation>
</comment>
<dbReference type="Pfam" id="PF00858">
    <property type="entry name" value="ASC"/>
    <property type="match status" value="1"/>
</dbReference>
<evidence type="ECO:0000256" key="2">
    <source>
        <dbReference type="ARBA" id="ARBA00007193"/>
    </source>
</evidence>
<proteinExistence type="inferred from homology"/>
<comment type="caution">
    <text evidence="15">The sequence shown here is derived from an EMBL/GenBank/DDBJ whole genome shotgun (WGS) entry which is preliminary data.</text>
</comment>
<evidence type="ECO:0000256" key="14">
    <source>
        <dbReference type="SAM" id="Phobius"/>
    </source>
</evidence>
<dbReference type="PANTHER" id="PTHR11690">
    <property type="entry name" value="AMILORIDE-SENSITIVE SODIUM CHANNEL-RELATED"/>
    <property type="match status" value="1"/>
</dbReference>
<dbReference type="OrthoDB" id="5874059at2759"/>
<evidence type="ECO:0000256" key="9">
    <source>
        <dbReference type="ARBA" id="ARBA00023136"/>
    </source>
</evidence>
<keyword evidence="5 13" id="KW-0812">Transmembrane</keyword>
<accession>A0A811LLG8</accession>
<keyword evidence="9 14" id="KW-0472">Membrane</keyword>
<keyword evidence="3 13" id="KW-0813">Transport</keyword>
<reference evidence="15" key="1">
    <citation type="submission" date="2020-09" db="EMBL/GenBank/DDBJ databases">
        <authorList>
            <person name="Kikuchi T."/>
        </authorList>
    </citation>
    <scope>NUCLEOTIDE SEQUENCE</scope>
    <source>
        <strain evidence="15">SH1</strain>
    </source>
</reference>
<dbReference type="InterPro" id="IPR001873">
    <property type="entry name" value="ENaC"/>
</dbReference>
<dbReference type="GO" id="GO:0005886">
    <property type="term" value="C:plasma membrane"/>
    <property type="evidence" value="ECO:0007669"/>
    <property type="project" value="TreeGrafter"/>
</dbReference>
<evidence type="ECO:0000256" key="4">
    <source>
        <dbReference type="ARBA" id="ARBA00022461"/>
    </source>
</evidence>
<evidence type="ECO:0000256" key="10">
    <source>
        <dbReference type="ARBA" id="ARBA00023180"/>
    </source>
</evidence>
<evidence type="ECO:0000313" key="16">
    <source>
        <dbReference type="Proteomes" id="UP000614601"/>
    </source>
</evidence>
<dbReference type="AlphaFoldDB" id="A0A811LLG8"/>
<evidence type="ECO:0000256" key="5">
    <source>
        <dbReference type="ARBA" id="ARBA00022692"/>
    </source>
</evidence>